<protein>
    <recommendedName>
        <fullName evidence="4">DUF3108 domain-containing protein</fullName>
    </recommendedName>
</protein>
<feature type="signal peptide" evidence="1">
    <location>
        <begin position="1"/>
        <end position="21"/>
    </location>
</feature>
<proteinExistence type="predicted"/>
<dbReference type="Proteomes" id="UP000032749">
    <property type="component" value="Chromosome"/>
</dbReference>
<dbReference type="KEGG" id="oai:OLEAN_C27560"/>
<dbReference type="EMBL" id="FO203512">
    <property type="protein sequence ID" value="CCK76932.1"/>
    <property type="molecule type" value="Genomic_DNA"/>
</dbReference>
<organism evidence="2 3">
    <name type="scientific">Oleispira antarctica RB-8</name>
    <dbReference type="NCBI Taxonomy" id="698738"/>
    <lineage>
        <taxon>Bacteria</taxon>
        <taxon>Pseudomonadati</taxon>
        <taxon>Pseudomonadota</taxon>
        <taxon>Gammaproteobacteria</taxon>
        <taxon>Oceanospirillales</taxon>
        <taxon>Oceanospirillaceae</taxon>
        <taxon>Oleispira</taxon>
    </lineage>
</organism>
<dbReference type="HOGENOM" id="CLU_063619_2_0_6"/>
<dbReference type="Pfam" id="PF11306">
    <property type="entry name" value="DUF3108"/>
    <property type="match status" value="1"/>
</dbReference>
<dbReference type="InterPro" id="IPR021457">
    <property type="entry name" value="DUF3108"/>
</dbReference>
<accession>R4YPE4</accession>
<keyword evidence="3" id="KW-1185">Reference proteome</keyword>
<gene>
    <name evidence="2" type="ORF">OLEAN_C27560</name>
</gene>
<evidence type="ECO:0000313" key="2">
    <source>
        <dbReference type="EMBL" id="CCK76932.1"/>
    </source>
</evidence>
<evidence type="ECO:0000313" key="3">
    <source>
        <dbReference type="Proteomes" id="UP000032749"/>
    </source>
</evidence>
<evidence type="ECO:0000256" key="1">
    <source>
        <dbReference type="SAM" id="SignalP"/>
    </source>
</evidence>
<sequence length="248" mass="28870">MAFTRLFLLLSLIFISLNSNAIGNAEQPYPEFTADYNATWTGGWFPINVDAQRSLRYQADGTAVLTFEADSAIAGLKEISTFRFLENTIQPLQYRYLRTGLFKEPDRNQLFDWQQKRIINGDTQEIFKGHWSDQVQDNLSYNIQASIDLKQGKTQFTYPVFDRSKVKNFNFQLIGFEALKTEVGTLRTVKVEQIEKKKHKKKTYIWFAQDYDYLLIRLEQKQKDGQTYRIDLTAAEINGKKLSKKSSN</sequence>
<dbReference type="AlphaFoldDB" id="R4YPE4"/>
<reference evidence="2 3" key="1">
    <citation type="journal article" date="2013" name="Nat. Commun.">
        <title>Genome sequence and functional genomic analysis of the oil-degrading bacterium Oleispira antarctica.</title>
        <authorList>
            <person name="Kube M."/>
            <person name="Chernikova T.N."/>
            <person name="Al-Ramahi Y."/>
            <person name="Beloqui A."/>
            <person name="Lopez-Cortez N."/>
            <person name="Guazzaroni M.E."/>
            <person name="Heipieper H.J."/>
            <person name="Klages S."/>
            <person name="Kotsyurbenko O.R."/>
            <person name="Langer I."/>
            <person name="Nechitaylo T.Y."/>
            <person name="Lunsdorf H."/>
            <person name="Fernandez M."/>
            <person name="Juarez S."/>
            <person name="Ciordia S."/>
            <person name="Singer A."/>
            <person name="Kagan O."/>
            <person name="Egorova O."/>
            <person name="Petit P.A."/>
            <person name="Stogios P."/>
            <person name="Kim Y."/>
            <person name="Tchigvintsev A."/>
            <person name="Flick R."/>
            <person name="Denaro R."/>
            <person name="Genovese M."/>
            <person name="Albar J.P."/>
            <person name="Reva O.N."/>
            <person name="Martinez-Gomariz M."/>
            <person name="Tran H."/>
            <person name="Ferrer M."/>
            <person name="Savchenko A."/>
            <person name="Yakunin A.F."/>
            <person name="Yakimov M.M."/>
            <person name="Golyshina O.V."/>
            <person name="Reinhardt R."/>
            <person name="Golyshin P.N."/>
        </authorList>
    </citation>
    <scope>NUCLEOTIDE SEQUENCE [LARGE SCALE GENOMIC DNA]</scope>
</reference>
<evidence type="ECO:0008006" key="4">
    <source>
        <dbReference type="Google" id="ProtNLM"/>
    </source>
</evidence>
<name>R4YPE4_OLEAN</name>
<dbReference type="STRING" id="698738.OLEAN_C27560"/>
<feature type="chain" id="PRO_5004383820" description="DUF3108 domain-containing protein" evidence="1">
    <location>
        <begin position="22"/>
        <end position="248"/>
    </location>
</feature>
<keyword evidence="1" id="KW-0732">Signal</keyword>